<feature type="disulfide bond" evidence="2">
    <location>
        <begin position="475"/>
        <end position="490"/>
    </location>
</feature>
<proteinExistence type="predicted"/>
<dbReference type="Pfam" id="PF00057">
    <property type="entry name" value="Ldl_recept_a"/>
    <property type="match status" value="3"/>
</dbReference>
<dbReference type="InterPro" id="IPR002172">
    <property type="entry name" value="LDrepeatLR_classA_rpt"/>
</dbReference>
<dbReference type="AlphaFoldDB" id="A0A0C9RG06"/>
<feature type="compositionally biased region" description="Acidic residues" evidence="3">
    <location>
        <begin position="182"/>
        <end position="192"/>
    </location>
</feature>
<dbReference type="RefSeq" id="XP_011305012.1">
    <property type="nucleotide sequence ID" value="XM_011306710.1"/>
</dbReference>
<evidence type="ECO:0000259" key="5">
    <source>
        <dbReference type="Pfam" id="PF01683"/>
    </source>
</evidence>
<dbReference type="CTD" id="45879"/>
<evidence type="ECO:0000313" key="8">
    <source>
        <dbReference type="RefSeq" id="XP_011305012.1"/>
    </source>
</evidence>
<dbReference type="EMBL" id="GBYB01007260">
    <property type="protein sequence ID" value="JAG77027.1"/>
    <property type="molecule type" value="Transcribed_RNA"/>
</dbReference>
<evidence type="ECO:0000256" key="1">
    <source>
        <dbReference type="ARBA" id="ARBA00023157"/>
    </source>
</evidence>
<feature type="chain" id="PRO_5044541710" evidence="4">
    <location>
        <begin position="21"/>
        <end position="499"/>
    </location>
</feature>
<gene>
    <name evidence="6" type="primary">VgR_2</name>
    <name evidence="8" type="synonym">LOC105267689</name>
    <name evidence="6" type="ORF">g.47331</name>
</gene>
<evidence type="ECO:0000256" key="4">
    <source>
        <dbReference type="SAM" id="SignalP"/>
    </source>
</evidence>
<evidence type="ECO:0000313" key="6">
    <source>
        <dbReference type="EMBL" id="JAG77027.1"/>
    </source>
</evidence>
<dbReference type="InterPro" id="IPR036055">
    <property type="entry name" value="LDL_receptor-like_sf"/>
</dbReference>
<name>A0A0C9RG06_9HYME</name>
<accession>A0A0C9RG06</accession>
<keyword evidence="4" id="KW-0732">Signal</keyword>
<feature type="disulfide bond" evidence="2">
    <location>
        <begin position="463"/>
        <end position="481"/>
    </location>
</feature>
<dbReference type="CDD" id="cd00112">
    <property type="entry name" value="LDLa"/>
    <property type="match status" value="4"/>
</dbReference>
<reference evidence="8" key="2">
    <citation type="submission" date="2025-04" db="UniProtKB">
        <authorList>
            <consortium name="RefSeq"/>
        </authorList>
    </citation>
    <scope>IDENTIFICATION</scope>
    <source>
        <strain evidence="8">USDA-PBARC FA_bdor</strain>
        <tissue evidence="8">Whole organism</tissue>
    </source>
</reference>
<dbReference type="PRINTS" id="PR00261">
    <property type="entry name" value="LDLRECEPTOR"/>
</dbReference>
<evidence type="ECO:0000256" key="3">
    <source>
        <dbReference type="SAM" id="MobiDB-lite"/>
    </source>
</evidence>
<keyword evidence="1 2" id="KW-1015">Disulfide bond</keyword>
<keyword evidence="7" id="KW-1185">Reference proteome</keyword>
<comment type="caution">
    <text evidence="2">Lacks conserved residue(s) required for the propagation of feature annotation.</text>
</comment>
<sequence>MNRCIVLSCTIASLLGLVHSTPANPTVGLNDECSRDRDCQVSIKYSRCHLGFCNCQPFFAPYNETTCVESTLLGNECVVPEQCSMKVANSSCLAGVCRCEEGYLQYRKHTCLPPARPGQVCYSHEHCRLWDSDTHCDFLIPDLFGYCQCTAPMKRDGDICRHNSLVIQPSLTTSSPTAGTPPEEDNNEELIDDTTDSGFHLSWLKNATRLLSTTITTSKIPTNMVTRPMYRTPRPHHESTNELPDDNDAVVIEADVITELIQTTTLAPAPTKSDRHETSTVTPVSLGLSCSNDLECRMADANSRCIHGICDCTIAHGNSSIACNGKKTGCPSGTFQCRESGACISWFFVCDGRPDCGDGSDEECTNGSCPSQAFRCGKSGICISRAVQCDGRLDCPHGEDEDGCKNRRRCPEGSFRCNNGQCLPAYEFCNAVVSCRDGSDEPRGACRTRNRSRLSARSCPFRCANGRCRSDAITCSGRDGCGDGSDELNCSVCKCPVVQ</sequence>
<dbReference type="PROSITE" id="PS50068">
    <property type="entry name" value="LDLRA_2"/>
    <property type="match status" value="4"/>
</dbReference>
<dbReference type="Gene3D" id="4.10.400.10">
    <property type="entry name" value="Low-density Lipoprotein Receptor"/>
    <property type="match status" value="4"/>
</dbReference>
<dbReference type="InterPro" id="IPR006149">
    <property type="entry name" value="EB_dom"/>
</dbReference>
<reference evidence="6" key="1">
    <citation type="submission" date="2015-01" db="EMBL/GenBank/DDBJ databases">
        <title>Transcriptome Assembly of Fopius arisanus.</title>
        <authorList>
            <person name="Geib S."/>
        </authorList>
    </citation>
    <scope>NUCLEOTIDE SEQUENCE</scope>
</reference>
<dbReference type="SMART" id="SM00192">
    <property type="entry name" value="LDLa"/>
    <property type="match status" value="4"/>
</dbReference>
<feature type="disulfide bond" evidence="2">
    <location>
        <begin position="389"/>
        <end position="404"/>
    </location>
</feature>
<protein>
    <submittedName>
        <fullName evidence="6">VgR_2 protein</fullName>
    </submittedName>
    <submittedName>
        <fullName evidence="8">Vitellogenin receptor</fullName>
    </submittedName>
</protein>
<feature type="domain" description="EB" evidence="5">
    <location>
        <begin position="64"/>
        <end position="111"/>
    </location>
</feature>
<dbReference type="GeneID" id="105267689"/>
<dbReference type="PROSITE" id="PS01209">
    <property type="entry name" value="LDLRA_1"/>
    <property type="match status" value="2"/>
</dbReference>
<organism evidence="6">
    <name type="scientific">Fopius arisanus</name>
    <dbReference type="NCBI Taxonomy" id="64838"/>
    <lineage>
        <taxon>Eukaryota</taxon>
        <taxon>Metazoa</taxon>
        <taxon>Ecdysozoa</taxon>
        <taxon>Arthropoda</taxon>
        <taxon>Hexapoda</taxon>
        <taxon>Insecta</taxon>
        <taxon>Pterygota</taxon>
        <taxon>Neoptera</taxon>
        <taxon>Endopterygota</taxon>
        <taxon>Hymenoptera</taxon>
        <taxon>Apocrita</taxon>
        <taxon>Ichneumonoidea</taxon>
        <taxon>Braconidae</taxon>
        <taxon>Opiinae</taxon>
        <taxon>Fopius</taxon>
    </lineage>
</organism>
<dbReference type="SUPFAM" id="SSF57424">
    <property type="entry name" value="LDL receptor-like module"/>
    <property type="match status" value="4"/>
</dbReference>
<dbReference type="Proteomes" id="UP000694866">
    <property type="component" value="Unplaced"/>
</dbReference>
<dbReference type="PANTHER" id="PTHR39069">
    <property type="entry name" value="ECDYSONE-INDUCIBLE GENE E1, ISOFORM A"/>
    <property type="match status" value="1"/>
</dbReference>
<feature type="disulfide bond" evidence="2">
    <location>
        <begin position="417"/>
        <end position="435"/>
    </location>
</feature>
<dbReference type="OrthoDB" id="9991628at2759"/>
<feature type="disulfide bond" evidence="2">
    <location>
        <begin position="410"/>
        <end position="422"/>
    </location>
</feature>
<dbReference type="KEGG" id="fas:105267689"/>
<keyword evidence="8" id="KW-0675">Receptor</keyword>
<dbReference type="PANTHER" id="PTHR39069:SF1">
    <property type="entry name" value="ECDYSONE-INDUCIBLE GENE E1, ISOFORM A"/>
    <property type="match status" value="1"/>
</dbReference>
<evidence type="ECO:0000256" key="2">
    <source>
        <dbReference type="PROSITE-ProRule" id="PRU00124"/>
    </source>
</evidence>
<feature type="signal peptide" evidence="4">
    <location>
        <begin position="1"/>
        <end position="20"/>
    </location>
</feature>
<dbReference type="InterPro" id="IPR023415">
    <property type="entry name" value="LDLR_class-A_CS"/>
</dbReference>
<evidence type="ECO:0000313" key="7">
    <source>
        <dbReference type="Proteomes" id="UP000694866"/>
    </source>
</evidence>
<accession>A0A9R1T8R5</accession>
<dbReference type="Pfam" id="PF01683">
    <property type="entry name" value="EB"/>
    <property type="match status" value="1"/>
</dbReference>
<feature type="region of interest" description="Disordered" evidence="3">
    <location>
        <begin position="171"/>
        <end position="192"/>
    </location>
</feature>